<dbReference type="AlphaFoldDB" id="A0A2H0UT27"/>
<keyword evidence="1" id="KW-1133">Transmembrane helix</keyword>
<dbReference type="EMBL" id="PFAZ01000001">
    <property type="protein sequence ID" value="PIR89568.1"/>
    <property type="molecule type" value="Genomic_DNA"/>
</dbReference>
<evidence type="ECO:0000313" key="2">
    <source>
        <dbReference type="EMBL" id="PIR89568.1"/>
    </source>
</evidence>
<organism evidence="2 3">
    <name type="scientific">Candidatus Harrisonbacteria bacterium CG10_big_fil_rev_8_21_14_0_10_40_38</name>
    <dbReference type="NCBI Taxonomy" id="1974583"/>
    <lineage>
        <taxon>Bacteria</taxon>
        <taxon>Candidatus Harrisoniibacteriota</taxon>
    </lineage>
</organism>
<evidence type="ECO:0000313" key="3">
    <source>
        <dbReference type="Proteomes" id="UP000231157"/>
    </source>
</evidence>
<comment type="caution">
    <text evidence="2">The sequence shown here is derived from an EMBL/GenBank/DDBJ whole genome shotgun (WGS) entry which is preliminary data.</text>
</comment>
<protein>
    <submittedName>
        <fullName evidence="2">Uncharacterized protein</fullName>
    </submittedName>
</protein>
<sequence length="66" mass="7589">MLFWITIGYCIVTIAAGLFFQLKESKHEKMSITSRLIAALLYPILIPMIIAMITYASIKDRKIKKK</sequence>
<evidence type="ECO:0000256" key="1">
    <source>
        <dbReference type="SAM" id="Phobius"/>
    </source>
</evidence>
<accession>A0A2H0UT27</accession>
<keyword evidence="1" id="KW-0812">Transmembrane</keyword>
<keyword evidence="1" id="KW-0472">Membrane</keyword>
<feature type="transmembrane region" description="Helical" evidence="1">
    <location>
        <begin position="36"/>
        <end position="58"/>
    </location>
</feature>
<proteinExistence type="predicted"/>
<dbReference type="Proteomes" id="UP000231157">
    <property type="component" value="Unassembled WGS sequence"/>
</dbReference>
<gene>
    <name evidence="2" type="ORF">COU07_01580</name>
</gene>
<name>A0A2H0UT27_9BACT</name>
<reference evidence="3" key="1">
    <citation type="submission" date="2017-09" db="EMBL/GenBank/DDBJ databases">
        <title>Depth-based differentiation of microbial function through sediment-hosted aquifers and enrichment of novel symbionts in the deep terrestrial subsurface.</title>
        <authorList>
            <person name="Probst A.J."/>
            <person name="Ladd B."/>
            <person name="Jarett J.K."/>
            <person name="Geller-Mcgrath D.E."/>
            <person name="Sieber C.M.K."/>
            <person name="Emerson J.B."/>
            <person name="Anantharaman K."/>
            <person name="Thomas B.C."/>
            <person name="Malmstrom R."/>
            <person name="Stieglmeier M."/>
            <person name="Klingl A."/>
            <person name="Woyke T."/>
            <person name="Ryan C.M."/>
            <person name="Banfield J.F."/>
        </authorList>
    </citation>
    <scope>NUCLEOTIDE SEQUENCE [LARGE SCALE GENOMIC DNA]</scope>
</reference>
<feature type="transmembrane region" description="Helical" evidence="1">
    <location>
        <begin position="6"/>
        <end position="24"/>
    </location>
</feature>